<feature type="domain" description="Pyrin" evidence="8">
    <location>
        <begin position="1"/>
        <end position="90"/>
    </location>
</feature>
<keyword evidence="11" id="KW-1185">Reference proteome</keyword>
<dbReference type="AlphaFoldDB" id="A0AAQ4R831"/>
<evidence type="ECO:0000256" key="6">
    <source>
        <dbReference type="ARBA" id="ARBA00022840"/>
    </source>
</evidence>
<evidence type="ECO:0008006" key="12">
    <source>
        <dbReference type="Google" id="ProtNLM"/>
    </source>
</evidence>
<dbReference type="CDD" id="cd08321">
    <property type="entry name" value="Pyrin_ASC-like"/>
    <property type="match status" value="1"/>
</dbReference>
<dbReference type="Proteomes" id="UP000007635">
    <property type="component" value="Chromosome XII"/>
</dbReference>
<protein>
    <recommendedName>
        <fullName evidence="12">NACHT, LRR and PYD domains-containing protein 12-like</fullName>
    </recommendedName>
</protein>
<dbReference type="GO" id="GO:0005737">
    <property type="term" value="C:cytoplasm"/>
    <property type="evidence" value="ECO:0007669"/>
    <property type="project" value="UniProtKB-SubCell"/>
</dbReference>
<dbReference type="InterPro" id="IPR001870">
    <property type="entry name" value="B30.2/SPRY"/>
</dbReference>
<dbReference type="InterPro" id="IPR011029">
    <property type="entry name" value="DEATH-like_dom_sf"/>
</dbReference>
<dbReference type="InterPro" id="IPR043136">
    <property type="entry name" value="B30.2/SPRY_sf"/>
</dbReference>
<dbReference type="CDD" id="cd16040">
    <property type="entry name" value="SPRY_PRY_SNTX"/>
    <property type="match status" value="1"/>
</dbReference>
<evidence type="ECO:0000256" key="2">
    <source>
        <dbReference type="ARBA" id="ARBA00022490"/>
    </source>
</evidence>
<dbReference type="PROSITE" id="PS50824">
    <property type="entry name" value="DAPIN"/>
    <property type="match status" value="1"/>
</dbReference>
<dbReference type="SUPFAM" id="SSF49899">
    <property type="entry name" value="Concanavalin A-like lectins/glucanases"/>
    <property type="match status" value="1"/>
</dbReference>
<dbReference type="FunFam" id="3.80.10.10:FF:000100">
    <property type="entry name" value="Si:dkey-11n14.1"/>
    <property type="match status" value="1"/>
</dbReference>
<dbReference type="FunFam" id="3.40.50.300:FF:001524">
    <property type="entry name" value="Si:dkey-126g1.7"/>
    <property type="match status" value="1"/>
</dbReference>
<dbReference type="Pfam" id="PF02758">
    <property type="entry name" value="PYRIN"/>
    <property type="match status" value="1"/>
</dbReference>
<dbReference type="InterPro" id="IPR003877">
    <property type="entry name" value="SPRY_dom"/>
</dbReference>
<dbReference type="Pfam" id="PF05729">
    <property type="entry name" value="NACHT"/>
    <property type="match status" value="1"/>
</dbReference>
<dbReference type="Ensembl" id="ENSGACT00000084836.1">
    <property type="protein sequence ID" value="ENSGACP00000059180.1"/>
    <property type="gene ID" value="ENSGACG00000024686.1"/>
</dbReference>
<dbReference type="Pfam" id="PF14484">
    <property type="entry name" value="FISNA"/>
    <property type="match status" value="1"/>
</dbReference>
<proteinExistence type="predicted"/>
<dbReference type="Pfam" id="PF13765">
    <property type="entry name" value="PRY"/>
    <property type="match status" value="1"/>
</dbReference>
<dbReference type="Gene3D" id="2.60.120.920">
    <property type="match status" value="1"/>
</dbReference>
<sequence>MEKVKEDIIKMLKELKEDEFKDFKWYLENNSSPEDLRKIPACDLENADRRQTVDLMVWCYDTDSVQVAREVLKKIPRMDLLDKLPQIPPTKIIANCQRELKSNLMEKFQCVFEGIAKAGNTTLLNDIYTELYITEGGTAEVNKEHEVRQIETASWKPDIPETTIRQKDLFKASAGRKKPIRTLMTKGVAGIGKTVLTQKFTLDWAEDIDHQDIQFIFPFTFTELNVQREKYSLVGFVHHFFSETREAAICRFEKFQVLFIFDGLDECRLPLDFHNNEILTDVTESASVDVLLTNLIRGKLLPSARLWITTRPAAANQIPPNCIGMVTEVRGFTDPQKEEYFMKRFRDKEQASRIISHIKTSRSLHIMCHIPVFCWITATVLEEGLQTREAGELPKTLTEMYIHFLVVQSMVKKDKYDGGAERGPHWSPESRKMVKSLGKLAFDQLQKGNLIFYESDLTECGIDIRAASKYSGVFTEIFRKNKGLYQGTVFCFVHLSVQEFLAAVHVHLTFINSGVNLLSTSLLPKVFRTKPKLKLYQSAVDKALESSNGHLDLFLRFLLGLSLETNRTALQGLLKHTGSCLQTNQETVQYIKEKINENVSPEKSINLFHCLNELNDDSLVKEIQQSLSSGRLSRDKLSRAQWSALVFILLSSEKDLEVFDLKKYSASKKALLRLLPVVKASNKALLGGCKLSKRSCEALSSILSSQSSSLRELDLSNNNLQDSGVKLLCAGLESPHCDLETLRLSGCNISGESCEALSSVLSSQSSSLRELDLSNNDLWNSGAKLLCAGLESPHCDLETLRLSDNDLSEKSCEALSSVLSSQSSSLRELDLSYNHLQDSGVELLSATLQSPHCELETLRLRDCHLSERSCEAVSSVLSSQSSSLRELDLSYNGLQDSGVKLLSAGLESPHCDLETLRLSGCLITEEGCATLASALSSNPSHLRELDLSYNHPGDSGVKLLSAGLEDPHWRLETLRVEPAGLQWLRPGLKKYSCELTIDANTVNGELKLSDNKRKVERVWKEECPSYSDHPDRFDVFQLLCKTGLTGRCYWEVEWRGNVEVSVSYRGIRRKGASKDCLFGWNDLSWSLICSNRGYFVCHNNIVTRITSSSSATSTITSGRVAVYVDCPAGSLSFYRVSSDTLIHLHTFNTTFTEPLYPGFWLSMCASVSLCSLQEGESPPGGEPSSLLTT</sequence>
<dbReference type="InterPro" id="IPR013320">
    <property type="entry name" value="ConA-like_dom_sf"/>
</dbReference>
<keyword evidence="4" id="KW-0677">Repeat</keyword>
<dbReference type="InterPro" id="IPR007111">
    <property type="entry name" value="NACHT_NTPase"/>
</dbReference>
<dbReference type="PROSITE" id="PS50837">
    <property type="entry name" value="NACHT"/>
    <property type="match status" value="1"/>
</dbReference>
<dbReference type="FunFam" id="3.80.10.10:FF:001632">
    <property type="entry name" value="Uncharacterized protein"/>
    <property type="match status" value="1"/>
</dbReference>
<keyword evidence="5" id="KW-0547">Nucleotide-binding</keyword>
<evidence type="ECO:0000259" key="8">
    <source>
        <dbReference type="PROSITE" id="PS50824"/>
    </source>
</evidence>
<evidence type="ECO:0000259" key="9">
    <source>
        <dbReference type="PROSITE" id="PS50837"/>
    </source>
</evidence>
<comment type="subcellular location">
    <subcellularLocation>
        <location evidence="1">Cytoplasm</location>
    </subcellularLocation>
</comment>
<accession>A0AAQ4R831</accession>
<dbReference type="SMART" id="SM00449">
    <property type="entry name" value="SPRY"/>
    <property type="match status" value="1"/>
</dbReference>
<dbReference type="InterPro" id="IPR027417">
    <property type="entry name" value="P-loop_NTPase"/>
</dbReference>
<dbReference type="PRINTS" id="PR01407">
    <property type="entry name" value="BUTYPHLNCDUF"/>
</dbReference>
<dbReference type="GO" id="GO:0005524">
    <property type="term" value="F:ATP binding"/>
    <property type="evidence" value="ECO:0007669"/>
    <property type="project" value="UniProtKB-KW"/>
</dbReference>
<dbReference type="SMART" id="SM01289">
    <property type="entry name" value="PYRIN"/>
    <property type="match status" value="1"/>
</dbReference>
<dbReference type="InterPro" id="IPR004020">
    <property type="entry name" value="DAPIN"/>
</dbReference>
<dbReference type="Pfam" id="PF00622">
    <property type="entry name" value="SPRY"/>
    <property type="match status" value="1"/>
</dbReference>
<dbReference type="InterPro" id="IPR041267">
    <property type="entry name" value="NLRP_HD2"/>
</dbReference>
<dbReference type="GeneTree" id="ENSGT01120000271898"/>
<keyword evidence="2" id="KW-0963">Cytoplasm</keyword>
<evidence type="ECO:0000256" key="1">
    <source>
        <dbReference type="ARBA" id="ARBA00004496"/>
    </source>
</evidence>
<reference evidence="10 11" key="1">
    <citation type="journal article" date="2021" name="G3 (Bethesda)">
        <title>Improved contiguity of the threespine stickleback genome using long-read sequencing.</title>
        <authorList>
            <person name="Nath S."/>
            <person name="Shaw D.E."/>
            <person name="White M.A."/>
        </authorList>
    </citation>
    <scope>NUCLEOTIDE SEQUENCE [LARGE SCALE GENOMIC DNA]</scope>
    <source>
        <strain evidence="10 11">Lake Benthic</strain>
    </source>
</reference>
<dbReference type="PROSITE" id="PS50188">
    <property type="entry name" value="B302_SPRY"/>
    <property type="match status" value="1"/>
</dbReference>
<name>A0AAQ4R831_GASAC</name>
<dbReference type="SMART" id="SM00368">
    <property type="entry name" value="LRR_RI"/>
    <property type="match status" value="9"/>
</dbReference>
<evidence type="ECO:0000259" key="7">
    <source>
        <dbReference type="PROSITE" id="PS50188"/>
    </source>
</evidence>
<dbReference type="Pfam" id="PF17779">
    <property type="entry name" value="WHD_NOD2"/>
    <property type="match status" value="1"/>
</dbReference>
<reference evidence="10" key="3">
    <citation type="submission" date="2025-09" db="UniProtKB">
        <authorList>
            <consortium name="Ensembl"/>
        </authorList>
    </citation>
    <scope>IDENTIFICATION</scope>
</reference>
<dbReference type="InterPro" id="IPR032675">
    <property type="entry name" value="LRR_dom_sf"/>
</dbReference>
<evidence type="ECO:0000256" key="3">
    <source>
        <dbReference type="ARBA" id="ARBA00022614"/>
    </source>
</evidence>
<dbReference type="InterPro" id="IPR051261">
    <property type="entry name" value="NLR"/>
</dbReference>
<evidence type="ECO:0000256" key="5">
    <source>
        <dbReference type="ARBA" id="ARBA00022741"/>
    </source>
</evidence>
<dbReference type="SMART" id="SM00589">
    <property type="entry name" value="PRY"/>
    <property type="match status" value="1"/>
</dbReference>
<evidence type="ECO:0000256" key="4">
    <source>
        <dbReference type="ARBA" id="ARBA00022737"/>
    </source>
</evidence>
<feature type="domain" description="NACHT" evidence="9">
    <location>
        <begin position="181"/>
        <end position="314"/>
    </location>
</feature>
<dbReference type="InterPro" id="IPR029495">
    <property type="entry name" value="NACHT-assoc"/>
</dbReference>
<dbReference type="Pfam" id="PF17776">
    <property type="entry name" value="NLRC4_HD2"/>
    <property type="match status" value="1"/>
</dbReference>
<evidence type="ECO:0000313" key="10">
    <source>
        <dbReference type="Ensembl" id="ENSGACP00000059180.1"/>
    </source>
</evidence>
<dbReference type="PANTHER" id="PTHR24106">
    <property type="entry name" value="NACHT, LRR AND CARD DOMAINS-CONTAINING"/>
    <property type="match status" value="1"/>
</dbReference>
<dbReference type="Gene3D" id="3.40.50.300">
    <property type="entry name" value="P-loop containing nucleotide triphosphate hydrolases"/>
    <property type="match status" value="1"/>
</dbReference>
<dbReference type="Gene3D" id="3.80.10.10">
    <property type="entry name" value="Ribonuclease Inhibitor"/>
    <property type="match status" value="3"/>
</dbReference>
<reference evidence="10" key="2">
    <citation type="submission" date="2025-08" db="UniProtKB">
        <authorList>
            <consortium name="Ensembl"/>
        </authorList>
    </citation>
    <scope>IDENTIFICATION</scope>
</reference>
<keyword evidence="6" id="KW-0067">ATP-binding</keyword>
<dbReference type="Gene3D" id="1.10.533.10">
    <property type="entry name" value="Death Domain, Fas"/>
    <property type="match status" value="1"/>
</dbReference>
<evidence type="ECO:0000313" key="11">
    <source>
        <dbReference type="Proteomes" id="UP000007635"/>
    </source>
</evidence>
<dbReference type="InterPro" id="IPR001611">
    <property type="entry name" value="Leu-rich_rpt"/>
</dbReference>
<feature type="domain" description="B30.2/SPRY" evidence="7">
    <location>
        <begin position="975"/>
        <end position="1179"/>
    </location>
</feature>
<dbReference type="InterPro" id="IPR006574">
    <property type="entry name" value="PRY"/>
</dbReference>
<dbReference type="SMART" id="SM01288">
    <property type="entry name" value="FISNA"/>
    <property type="match status" value="1"/>
</dbReference>
<dbReference type="SUPFAM" id="SSF47986">
    <property type="entry name" value="DEATH domain"/>
    <property type="match status" value="1"/>
</dbReference>
<dbReference type="InterPro" id="IPR003879">
    <property type="entry name" value="Butyrophylin_SPRY"/>
</dbReference>
<dbReference type="SUPFAM" id="SSF52047">
    <property type="entry name" value="RNI-like"/>
    <property type="match status" value="1"/>
</dbReference>
<dbReference type="PROSITE" id="PS51450">
    <property type="entry name" value="LRR"/>
    <property type="match status" value="2"/>
</dbReference>
<dbReference type="InterPro" id="IPR041075">
    <property type="entry name" value="NOD1/2_WH"/>
</dbReference>
<dbReference type="Pfam" id="PF13516">
    <property type="entry name" value="LRR_6"/>
    <property type="match status" value="6"/>
</dbReference>
<organism evidence="10 11">
    <name type="scientific">Gasterosteus aculeatus aculeatus</name>
    <name type="common">three-spined stickleback</name>
    <dbReference type="NCBI Taxonomy" id="481459"/>
    <lineage>
        <taxon>Eukaryota</taxon>
        <taxon>Metazoa</taxon>
        <taxon>Chordata</taxon>
        <taxon>Craniata</taxon>
        <taxon>Vertebrata</taxon>
        <taxon>Euteleostomi</taxon>
        <taxon>Actinopterygii</taxon>
        <taxon>Neopterygii</taxon>
        <taxon>Teleostei</taxon>
        <taxon>Neoteleostei</taxon>
        <taxon>Acanthomorphata</taxon>
        <taxon>Eupercaria</taxon>
        <taxon>Perciformes</taxon>
        <taxon>Cottioidei</taxon>
        <taxon>Gasterosteales</taxon>
        <taxon>Gasterosteidae</taxon>
        <taxon>Gasterosteus</taxon>
    </lineage>
</organism>
<keyword evidence="3" id="KW-0433">Leucine-rich repeat</keyword>